<name>A0A2P9HLY3_9HYPH</name>
<organism evidence="1 2">
    <name type="scientific">Ochrobactrum soli</name>
    <dbReference type="NCBI Taxonomy" id="2448455"/>
    <lineage>
        <taxon>Bacteria</taxon>
        <taxon>Pseudomonadati</taxon>
        <taxon>Pseudomonadota</taxon>
        <taxon>Alphaproteobacteria</taxon>
        <taxon>Hyphomicrobiales</taxon>
        <taxon>Brucellaceae</taxon>
        <taxon>Brucella/Ochrobactrum group</taxon>
        <taxon>Ochrobactrum</taxon>
    </lineage>
</organism>
<gene>
    <name evidence="1" type="ORF">OHAE_965</name>
</gene>
<proteinExistence type="predicted"/>
<protein>
    <submittedName>
        <fullName evidence="1">Uncharacterized protein</fullName>
    </submittedName>
</protein>
<dbReference type="EMBL" id="OOFM01000005">
    <property type="protein sequence ID" value="SPL65098.1"/>
    <property type="molecule type" value="Genomic_DNA"/>
</dbReference>
<evidence type="ECO:0000313" key="2">
    <source>
        <dbReference type="Proteomes" id="UP000246073"/>
    </source>
</evidence>
<reference evidence="2" key="1">
    <citation type="submission" date="2017-12" db="EMBL/GenBank/DDBJ databases">
        <authorList>
            <person name="Diaz M."/>
        </authorList>
    </citation>
    <scope>NUCLEOTIDE SEQUENCE [LARGE SCALE GENOMIC DNA]</scope>
    <source>
        <strain evidence="2">FI11154</strain>
    </source>
</reference>
<accession>A0A2P9HLY3</accession>
<dbReference type="AlphaFoldDB" id="A0A2P9HLY3"/>
<evidence type="ECO:0000313" key="1">
    <source>
        <dbReference type="EMBL" id="SPL65098.1"/>
    </source>
</evidence>
<sequence>MEPDQFALQEDMLSPHPLNLNGFSCNPGKKKKAVIYAVLQPFRNKHHPL</sequence>
<dbReference type="Proteomes" id="UP000246073">
    <property type="component" value="Unassembled WGS sequence"/>
</dbReference>